<proteinExistence type="predicted"/>
<feature type="region of interest" description="Disordered" evidence="1">
    <location>
        <begin position="156"/>
        <end position="196"/>
    </location>
</feature>
<sequence length="196" mass="21361">MSNSLQKWVGRNRPPRVQITYDVEIGDAVEKKELPLVVGLLADLSGQPEQPLPKLKERRFVEIDRDNFDEVLGNITPRLDLSVPDTMKGDGNLKIELNFKEFGDFHPEAIVSQVPRLAKLLEARQQLRDLLAKLDGNDELDDLLERVLQNSEDLKTVHSQAKAEAGSAPAAAAAPQAAAAAPTQSSPEAEAEAPAA</sequence>
<dbReference type="AlphaFoldDB" id="A0A679JC40"/>
<dbReference type="InterPro" id="IPR008312">
    <property type="entry name" value="T6SS_TssB1"/>
</dbReference>
<evidence type="ECO:0000313" key="2">
    <source>
        <dbReference type="EMBL" id="CAA2103488.1"/>
    </source>
</evidence>
<accession>A0A679JC40</accession>
<dbReference type="RefSeq" id="WP_339089951.1">
    <property type="nucleotide sequence ID" value="NZ_LR743507.1"/>
</dbReference>
<organism evidence="2">
    <name type="scientific">Variovorax paradoxus</name>
    <dbReference type="NCBI Taxonomy" id="34073"/>
    <lineage>
        <taxon>Bacteria</taxon>
        <taxon>Pseudomonadati</taxon>
        <taxon>Pseudomonadota</taxon>
        <taxon>Betaproteobacteria</taxon>
        <taxon>Burkholderiales</taxon>
        <taxon>Comamonadaceae</taxon>
        <taxon>Variovorax</taxon>
    </lineage>
</organism>
<dbReference type="Pfam" id="PF05591">
    <property type="entry name" value="T6SS_VipA"/>
    <property type="match status" value="1"/>
</dbReference>
<dbReference type="PANTHER" id="PTHR35850">
    <property type="entry name" value="CYTOPLASMIC PROTEIN-RELATED"/>
    <property type="match status" value="1"/>
</dbReference>
<dbReference type="EMBL" id="LR743507">
    <property type="protein sequence ID" value="CAA2103488.1"/>
    <property type="molecule type" value="Genomic_DNA"/>
</dbReference>
<dbReference type="PIRSF" id="PIRSF028301">
    <property type="entry name" value="UCP028301"/>
    <property type="match status" value="1"/>
</dbReference>
<name>A0A679JC40_VARPD</name>
<feature type="compositionally biased region" description="Low complexity" evidence="1">
    <location>
        <begin position="159"/>
        <end position="196"/>
    </location>
</feature>
<evidence type="ECO:0000256" key="1">
    <source>
        <dbReference type="SAM" id="MobiDB-lite"/>
    </source>
</evidence>
<dbReference type="NCBIfam" id="TIGR03358">
    <property type="entry name" value="VI_chp_5"/>
    <property type="match status" value="1"/>
</dbReference>
<dbReference type="PANTHER" id="PTHR35850:SF1">
    <property type="entry name" value="TYPE VI SECRETION SYSTEM SHEATH PROTEIN TSSB1"/>
    <property type="match status" value="1"/>
</dbReference>
<reference evidence="2" key="1">
    <citation type="submission" date="2019-12" db="EMBL/GenBank/DDBJ databases">
        <authorList>
            <person name="Cremers G."/>
        </authorList>
    </citation>
    <scope>NUCLEOTIDE SEQUENCE</scope>
    <source>
        <strain evidence="2">Vvax</strain>
    </source>
</reference>
<protein>
    <recommendedName>
        <fullName evidence="3">Type VI secretion system contractile sheath small subunit</fullName>
    </recommendedName>
</protein>
<gene>
    <name evidence="2" type="ORF">VVAX_02286</name>
</gene>
<evidence type="ECO:0008006" key="3">
    <source>
        <dbReference type="Google" id="ProtNLM"/>
    </source>
</evidence>